<dbReference type="Proteomes" id="UP000569092">
    <property type="component" value="Unassembled WGS sequence"/>
</dbReference>
<feature type="domain" description="Protein kinase" evidence="7">
    <location>
        <begin position="12"/>
        <end position="271"/>
    </location>
</feature>
<dbReference type="PROSITE" id="PS00108">
    <property type="entry name" value="PROTEIN_KINASE_ST"/>
    <property type="match status" value="1"/>
</dbReference>
<dbReference type="GO" id="GO:0004674">
    <property type="term" value="F:protein serine/threonine kinase activity"/>
    <property type="evidence" value="ECO:0007669"/>
    <property type="project" value="UniProtKB-KW"/>
</dbReference>
<dbReference type="InterPro" id="IPR008271">
    <property type="entry name" value="Ser/Thr_kinase_AS"/>
</dbReference>
<dbReference type="InterPro" id="IPR058395">
    <property type="entry name" value="DUF8082"/>
</dbReference>
<evidence type="ECO:0000256" key="6">
    <source>
        <dbReference type="ARBA" id="ARBA00022840"/>
    </source>
</evidence>
<evidence type="ECO:0000256" key="3">
    <source>
        <dbReference type="ARBA" id="ARBA00022679"/>
    </source>
</evidence>
<evidence type="ECO:0000256" key="5">
    <source>
        <dbReference type="ARBA" id="ARBA00022777"/>
    </source>
</evidence>
<name>A0A7W8N2S0_9BACT</name>
<reference evidence="8 9" key="1">
    <citation type="submission" date="2020-08" db="EMBL/GenBank/DDBJ databases">
        <title>Genomic Encyclopedia of Type Strains, Phase IV (KMG-V): Genome sequencing to study the core and pangenomes of soil and plant-associated prokaryotes.</title>
        <authorList>
            <person name="Whitman W."/>
        </authorList>
    </citation>
    <scope>NUCLEOTIDE SEQUENCE [LARGE SCALE GENOMIC DNA]</scope>
    <source>
        <strain evidence="8 9">M8US30</strain>
    </source>
</reference>
<gene>
    <name evidence="8" type="ORF">HDF10_001672</name>
</gene>
<dbReference type="InterPro" id="IPR011009">
    <property type="entry name" value="Kinase-like_dom_sf"/>
</dbReference>
<accession>A0A7W8N2S0</accession>
<dbReference type="GO" id="GO:0005524">
    <property type="term" value="F:ATP binding"/>
    <property type="evidence" value="ECO:0007669"/>
    <property type="project" value="UniProtKB-KW"/>
</dbReference>
<dbReference type="SMART" id="SM00220">
    <property type="entry name" value="S_TKc"/>
    <property type="match status" value="1"/>
</dbReference>
<evidence type="ECO:0000256" key="4">
    <source>
        <dbReference type="ARBA" id="ARBA00022741"/>
    </source>
</evidence>
<proteinExistence type="predicted"/>
<comment type="caution">
    <text evidence="8">The sequence shown here is derived from an EMBL/GenBank/DDBJ whole genome shotgun (WGS) entry which is preliminary data.</text>
</comment>
<protein>
    <recommendedName>
        <fullName evidence="1">non-specific serine/threonine protein kinase</fullName>
        <ecNumber evidence="1">2.7.11.1</ecNumber>
    </recommendedName>
</protein>
<evidence type="ECO:0000313" key="8">
    <source>
        <dbReference type="EMBL" id="MBB5343697.1"/>
    </source>
</evidence>
<dbReference type="Pfam" id="PF00069">
    <property type="entry name" value="Pkinase"/>
    <property type="match status" value="1"/>
</dbReference>
<keyword evidence="4" id="KW-0547">Nucleotide-binding</keyword>
<evidence type="ECO:0000256" key="1">
    <source>
        <dbReference type="ARBA" id="ARBA00012513"/>
    </source>
</evidence>
<keyword evidence="6" id="KW-0067">ATP-binding</keyword>
<sequence length="370" mass="40568">MAWLPGTRVGSYEVVDVLGDGGMGKVFRVRHLISNRTEAMKVLLATSSASQEMLDRFTQEIRVLATLNHPNISVLHTAFHHEEQLVMIMEYVEGMDLRHALAAGITLDQAVAYVRQLLTALDYAHSRGVIHRDIKPSNIMITPWGQVKVLDFGLALAAPEARLTMTGALVGSMHYIAPEQLSGEGHDARSDMYAVGVTLYEMITGRLPIEGTNYAQVIGGLLQHRPVSPSHINPLIPTEFSAIVMKALAKEKRERWQNAREFLTALDASHLGQASEFRVVSPSTPEVTGAAQGGVIGETSKYEPDQLSEITLKLAHYVGPIAGVLVKRASSSTNDLQALVEKVAQEIEREDARQRFLSSVSGRFRRSGVL</sequence>
<dbReference type="PROSITE" id="PS50011">
    <property type="entry name" value="PROTEIN_KINASE_DOM"/>
    <property type="match status" value="1"/>
</dbReference>
<keyword evidence="2" id="KW-0723">Serine/threonine-protein kinase</keyword>
<evidence type="ECO:0000259" key="7">
    <source>
        <dbReference type="PROSITE" id="PS50011"/>
    </source>
</evidence>
<dbReference type="Pfam" id="PF26309">
    <property type="entry name" value="DUF8082"/>
    <property type="match status" value="1"/>
</dbReference>
<evidence type="ECO:0000256" key="2">
    <source>
        <dbReference type="ARBA" id="ARBA00022527"/>
    </source>
</evidence>
<dbReference type="EMBL" id="JACHDZ010000002">
    <property type="protein sequence ID" value="MBB5343697.1"/>
    <property type="molecule type" value="Genomic_DNA"/>
</dbReference>
<evidence type="ECO:0000313" key="9">
    <source>
        <dbReference type="Proteomes" id="UP000569092"/>
    </source>
</evidence>
<dbReference type="AlphaFoldDB" id="A0A7W8N2S0"/>
<keyword evidence="3 8" id="KW-0808">Transferase</keyword>
<dbReference type="InterPro" id="IPR000719">
    <property type="entry name" value="Prot_kinase_dom"/>
</dbReference>
<dbReference type="SUPFAM" id="SSF56112">
    <property type="entry name" value="Protein kinase-like (PK-like)"/>
    <property type="match status" value="1"/>
</dbReference>
<dbReference type="PANTHER" id="PTHR24351">
    <property type="entry name" value="RIBOSOMAL PROTEIN S6 KINASE"/>
    <property type="match status" value="1"/>
</dbReference>
<dbReference type="CDD" id="cd14014">
    <property type="entry name" value="STKc_PknB_like"/>
    <property type="match status" value="1"/>
</dbReference>
<organism evidence="8 9">
    <name type="scientific">Tunturiibacter lichenicola</name>
    <dbReference type="NCBI Taxonomy" id="2051959"/>
    <lineage>
        <taxon>Bacteria</taxon>
        <taxon>Pseudomonadati</taxon>
        <taxon>Acidobacteriota</taxon>
        <taxon>Terriglobia</taxon>
        <taxon>Terriglobales</taxon>
        <taxon>Acidobacteriaceae</taxon>
        <taxon>Tunturiibacter</taxon>
    </lineage>
</organism>
<dbReference type="FunFam" id="1.10.510.10:FF:000021">
    <property type="entry name" value="Serine/threonine protein kinase"/>
    <property type="match status" value="1"/>
</dbReference>
<dbReference type="Gene3D" id="1.10.510.10">
    <property type="entry name" value="Transferase(Phosphotransferase) domain 1"/>
    <property type="match status" value="1"/>
</dbReference>
<dbReference type="EC" id="2.7.11.1" evidence="1"/>
<dbReference type="Gene3D" id="3.30.200.20">
    <property type="entry name" value="Phosphorylase Kinase, domain 1"/>
    <property type="match status" value="1"/>
</dbReference>
<keyword evidence="5 8" id="KW-0418">Kinase</keyword>